<evidence type="ECO:0000256" key="1">
    <source>
        <dbReference type="SAM" id="Phobius"/>
    </source>
</evidence>
<keyword evidence="3" id="KW-1185">Reference proteome</keyword>
<name>A0A5C7FAV1_9BACT</name>
<proteinExistence type="predicted"/>
<evidence type="ECO:0000313" key="2">
    <source>
        <dbReference type="EMBL" id="TXF87758.1"/>
    </source>
</evidence>
<protein>
    <submittedName>
        <fullName evidence="2">Uncharacterized protein</fullName>
    </submittedName>
</protein>
<organism evidence="2 3">
    <name type="scientific">Neolewinella aurantiaca</name>
    <dbReference type="NCBI Taxonomy" id="2602767"/>
    <lineage>
        <taxon>Bacteria</taxon>
        <taxon>Pseudomonadati</taxon>
        <taxon>Bacteroidota</taxon>
        <taxon>Saprospiria</taxon>
        <taxon>Saprospirales</taxon>
        <taxon>Lewinellaceae</taxon>
        <taxon>Neolewinella</taxon>
    </lineage>
</organism>
<accession>A0A5C7FAV1</accession>
<dbReference type="RefSeq" id="WP_147932092.1">
    <property type="nucleotide sequence ID" value="NZ_VOXD01000032.1"/>
</dbReference>
<keyword evidence="1" id="KW-0812">Transmembrane</keyword>
<keyword evidence="1" id="KW-1133">Transmembrane helix</keyword>
<comment type="caution">
    <text evidence="2">The sequence shown here is derived from an EMBL/GenBank/DDBJ whole genome shotgun (WGS) entry which is preliminary data.</text>
</comment>
<feature type="transmembrane region" description="Helical" evidence="1">
    <location>
        <begin position="140"/>
        <end position="162"/>
    </location>
</feature>
<reference evidence="2 3" key="1">
    <citation type="submission" date="2019-08" db="EMBL/GenBank/DDBJ databases">
        <title>Lewinella sp. strain SSH13 Genome sequencing and assembly.</title>
        <authorList>
            <person name="Kim I."/>
        </authorList>
    </citation>
    <scope>NUCLEOTIDE SEQUENCE [LARGE SCALE GENOMIC DNA]</scope>
    <source>
        <strain evidence="2 3">SSH13</strain>
    </source>
</reference>
<dbReference type="AlphaFoldDB" id="A0A5C7FAV1"/>
<gene>
    <name evidence="2" type="ORF">FUA23_17665</name>
</gene>
<sequence length="167" mass="17030">MNATNHYLLTQQLHEAAVSNLQQGLESSQQFHEQVLGTNAPNALLDSAATGEQISASVHWWGVDIVMNEKLTDDIINGITGGGAVGSAIAAAFGAAGVVTGGVATAIGAAIGAIVALKIAEIKIVNNGSGVHWPITWPQWALLLAALPAGPAGIITAGMAFIHPLRN</sequence>
<dbReference type="EMBL" id="VOXD01000032">
    <property type="protein sequence ID" value="TXF87758.1"/>
    <property type="molecule type" value="Genomic_DNA"/>
</dbReference>
<dbReference type="Proteomes" id="UP000321907">
    <property type="component" value="Unassembled WGS sequence"/>
</dbReference>
<dbReference type="OrthoDB" id="1551368at2"/>
<evidence type="ECO:0000313" key="3">
    <source>
        <dbReference type="Proteomes" id="UP000321907"/>
    </source>
</evidence>
<feature type="transmembrane region" description="Helical" evidence="1">
    <location>
        <begin position="89"/>
        <end position="120"/>
    </location>
</feature>
<keyword evidence="1" id="KW-0472">Membrane</keyword>